<evidence type="ECO:0000313" key="6">
    <source>
        <dbReference type="EMBL" id="WLF44773.1"/>
    </source>
</evidence>
<comment type="catalytic activity">
    <reaction evidence="3">
        <text>a long-chain fatty acid + ATP + CoA = a long-chain fatty acyl-CoA + AMP + diphosphate</text>
        <dbReference type="Rhea" id="RHEA:15421"/>
        <dbReference type="ChEBI" id="CHEBI:30616"/>
        <dbReference type="ChEBI" id="CHEBI:33019"/>
        <dbReference type="ChEBI" id="CHEBI:57287"/>
        <dbReference type="ChEBI" id="CHEBI:57560"/>
        <dbReference type="ChEBI" id="CHEBI:83139"/>
        <dbReference type="ChEBI" id="CHEBI:456215"/>
        <dbReference type="EC" id="6.2.1.3"/>
    </reaction>
    <physiologicalReaction direction="left-to-right" evidence="3">
        <dbReference type="Rhea" id="RHEA:15422"/>
    </physiologicalReaction>
</comment>
<dbReference type="InterPro" id="IPR045851">
    <property type="entry name" value="AMP-bd_C_sf"/>
</dbReference>
<evidence type="ECO:0000256" key="2">
    <source>
        <dbReference type="ARBA" id="ARBA00022840"/>
    </source>
</evidence>
<dbReference type="EMBL" id="CP130953">
    <property type="protein sequence ID" value="WLF44773.1"/>
    <property type="molecule type" value="Genomic_DNA"/>
</dbReference>
<protein>
    <submittedName>
        <fullName evidence="6">AMP-dependent synthetase/ligase</fullName>
    </submittedName>
</protein>
<dbReference type="InterPro" id="IPR000873">
    <property type="entry name" value="AMP-dep_synth/lig_dom"/>
</dbReference>
<keyword evidence="1" id="KW-0547">Nucleotide-binding</keyword>
<proteinExistence type="predicted"/>
<evidence type="ECO:0000256" key="3">
    <source>
        <dbReference type="ARBA" id="ARBA00024484"/>
    </source>
</evidence>
<feature type="domain" description="AMP-dependent synthetase/ligase" evidence="4">
    <location>
        <begin position="39"/>
        <end position="400"/>
    </location>
</feature>
<dbReference type="InterPro" id="IPR042099">
    <property type="entry name" value="ANL_N_sf"/>
</dbReference>
<dbReference type="GO" id="GO:0005524">
    <property type="term" value="F:ATP binding"/>
    <property type="evidence" value="ECO:0007669"/>
    <property type="project" value="UniProtKB-KW"/>
</dbReference>
<dbReference type="RefSeq" id="WP_269591627.1">
    <property type="nucleotide sequence ID" value="NZ_CP130953.1"/>
</dbReference>
<keyword evidence="7" id="KW-1185">Reference proteome</keyword>
<dbReference type="GO" id="GO:0016020">
    <property type="term" value="C:membrane"/>
    <property type="evidence" value="ECO:0007669"/>
    <property type="project" value="TreeGrafter"/>
</dbReference>
<dbReference type="Pfam" id="PF00501">
    <property type="entry name" value="AMP-binding"/>
    <property type="match status" value="1"/>
</dbReference>
<reference evidence="5" key="1">
    <citation type="submission" date="2022-12" db="EMBL/GenBank/DDBJ databases">
        <authorList>
            <person name="Krivoruchko A.V."/>
            <person name="Elkin A."/>
        </authorList>
    </citation>
    <scope>NUCLEOTIDE SEQUENCE</scope>
    <source>
        <strain evidence="5">IEGM 249</strain>
    </source>
</reference>
<evidence type="ECO:0000313" key="7">
    <source>
        <dbReference type="Proteomes" id="UP001066327"/>
    </source>
</evidence>
<dbReference type="Gene3D" id="3.40.50.12780">
    <property type="entry name" value="N-terminal domain of ligase-like"/>
    <property type="match status" value="1"/>
</dbReference>
<organism evidence="6 8">
    <name type="scientific">Rhodococcus opacus</name>
    <name type="common">Nocardia opaca</name>
    <dbReference type="NCBI Taxonomy" id="37919"/>
    <lineage>
        <taxon>Bacteria</taxon>
        <taxon>Bacillati</taxon>
        <taxon>Actinomycetota</taxon>
        <taxon>Actinomycetes</taxon>
        <taxon>Mycobacteriales</taxon>
        <taxon>Nocardiaceae</taxon>
        <taxon>Rhodococcus</taxon>
    </lineage>
</organism>
<dbReference type="GO" id="GO:0004467">
    <property type="term" value="F:long-chain fatty acid-CoA ligase activity"/>
    <property type="evidence" value="ECO:0007669"/>
    <property type="project" value="UniProtKB-EC"/>
</dbReference>
<dbReference type="CDD" id="cd05907">
    <property type="entry name" value="VL_LC_FACS_like"/>
    <property type="match status" value="1"/>
</dbReference>
<keyword evidence="2" id="KW-0067">ATP-binding</keyword>
<dbReference type="SUPFAM" id="SSF56801">
    <property type="entry name" value="Acetyl-CoA synthetase-like"/>
    <property type="match status" value="1"/>
</dbReference>
<dbReference type="Pfam" id="PF23562">
    <property type="entry name" value="AMP-binding_C_3"/>
    <property type="match status" value="1"/>
</dbReference>
<sequence length="577" mass="61935">MTTHTGAAPISSSSPVETGRLEEIGDLDLLAQPSVCAVFQDTAARFPDWIAVRTLDGGTSLTWAAYAEQVEAIARGLAAMGIGRGDTVAYLLGNRPEFFPADLAALHLGAATLSVYQTLPAKDIAWAMQDSEAAVLFTEMSYVSLALAAREECPDLQIILIDGEHPGTLSLRKVIAAGSADFDFEGRWRSLTQDDLALLIYTSGTTSTPKCVELTHRGLLGNAYGLHEAIGTLRGARVVSCFPYAHLAERMLSHYRAIPGAFEVVCAPSPREIVETVQAVHPHYFFSPPRLFDKLRGVAKTMLADGTTAADILERFGFDQVRVAIAGGAPIPPALVQFWIDLGLPLVEGWGQTEGGALGALGRPSDSKVGTCGKALPGVELRLTEEGEILMRSPFTMRGYRNQPEKTAEVIDAEGWIHTGDIGRIDDEGNVTIVDRMKEIIISAGGKNMSPSRIESKLTQAHPLIGSACVVGNNRPYNVAVIAPDPDIRSQLSQSSNSDLDISAIIAAAVARANNELARVEQIKRFVVVDTPWVPGSDEVTPTLKLRRRVIESKYATDIELLYAGGGLVPADLRQTS</sequence>
<dbReference type="EMBL" id="JAPWIS010000011">
    <property type="protein sequence ID" value="MCZ4586319.1"/>
    <property type="molecule type" value="Genomic_DNA"/>
</dbReference>
<dbReference type="Proteomes" id="UP001066327">
    <property type="component" value="Unassembled WGS sequence"/>
</dbReference>
<dbReference type="Proteomes" id="UP001231166">
    <property type="component" value="Chromosome"/>
</dbReference>
<accession>A0AAX3Y657</accession>
<dbReference type="PROSITE" id="PS00455">
    <property type="entry name" value="AMP_BINDING"/>
    <property type="match status" value="1"/>
</dbReference>
<dbReference type="Gene3D" id="3.30.300.30">
    <property type="match status" value="1"/>
</dbReference>
<evidence type="ECO:0000313" key="8">
    <source>
        <dbReference type="Proteomes" id="UP001231166"/>
    </source>
</evidence>
<dbReference type="InterPro" id="IPR020845">
    <property type="entry name" value="AMP-binding_CS"/>
</dbReference>
<evidence type="ECO:0000256" key="1">
    <source>
        <dbReference type="ARBA" id="ARBA00022741"/>
    </source>
</evidence>
<dbReference type="PANTHER" id="PTHR43272:SF33">
    <property type="entry name" value="AMP-BINDING DOMAIN-CONTAINING PROTEIN-RELATED"/>
    <property type="match status" value="1"/>
</dbReference>
<name>A0AAX3Y657_RHOOP</name>
<evidence type="ECO:0000313" key="5">
    <source>
        <dbReference type="EMBL" id="MCZ4586319.1"/>
    </source>
</evidence>
<reference evidence="6" key="2">
    <citation type="submission" date="2023-07" db="EMBL/GenBank/DDBJ databases">
        <title>Genomic analysis of Rhodococcus opacus VOC-14 with glycol ethers degradation activity.</title>
        <authorList>
            <person name="Narkevich D.A."/>
            <person name="Hlushen A.M."/>
            <person name="Akhremchuk A.E."/>
            <person name="Sikolenko M.A."/>
            <person name="Valentovich L.N."/>
        </authorList>
    </citation>
    <scope>NUCLEOTIDE SEQUENCE</scope>
    <source>
        <strain evidence="6">VOC-14</strain>
    </source>
</reference>
<gene>
    <name evidence="5" type="ORF">O4328_21975</name>
    <name evidence="6" type="ORF">Q5707_22915</name>
</gene>
<dbReference type="PANTHER" id="PTHR43272">
    <property type="entry name" value="LONG-CHAIN-FATTY-ACID--COA LIGASE"/>
    <property type="match status" value="1"/>
</dbReference>
<evidence type="ECO:0000259" key="4">
    <source>
        <dbReference type="Pfam" id="PF00501"/>
    </source>
</evidence>
<dbReference type="AlphaFoldDB" id="A0AAX3Y657"/>